<dbReference type="InterPro" id="IPR019734">
    <property type="entry name" value="TPR_rpt"/>
</dbReference>
<dbReference type="Gene3D" id="1.25.40.10">
    <property type="entry name" value="Tetratricopeptide repeat domain"/>
    <property type="match status" value="3"/>
</dbReference>
<dbReference type="SMART" id="SM00028">
    <property type="entry name" value="TPR"/>
    <property type="match status" value="4"/>
</dbReference>
<evidence type="ECO:0000256" key="2">
    <source>
        <dbReference type="SAM" id="SignalP"/>
    </source>
</evidence>
<evidence type="ECO:0000313" key="4">
    <source>
        <dbReference type="Proteomes" id="UP001574169"/>
    </source>
</evidence>
<dbReference type="SUPFAM" id="SSF48452">
    <property type="entry name" value="TPR-like"/>
    <property type="match status" value="1"/>
</dbReference>
<reference evidence="3 4" key="1">
    <citation type="submission" date="2024-04" db="EMBL/GenBank/DDBJ databases">
        <title>New Clade of Flavobacterium.</title>
        <authorList>
            <person name="Matos L."/>
            <person name="Proenca D.N."/>
            <person name="Fransisco R.M."/>
            <person name="Chung A.P."/>
            <person name="Maccario L."/>
            <person name="Sorensen S.J."/>
            <person name="Morais P.V."/>
        </authorList>
    </citation>
    <scope>NUCLEOTIDE SEQUENCE [LARGE SCALE GENOMIC DNA]</scope>
    <source>
        <strain evidence="3 4">FZUC8N2.13</strain>
    </source>
</reference>
<name>A0ABV4TE27_9FLAO</name>
<protein>
    <submittedName>
        <fullName evidence="3">Tetratricopeptide repeat protein</fullName>
    </submittedName>
</protein>
<accession>A0ABV4TE27</accession>
<keyword evidence="2" id="KW-0732">Signal</keyword>
<feature type="repeat" description="TPR" evidence="1">
    <location>
        <begin position="70"/>
        <end position="103"/>
    </location>
</feature>
<dbReference type="PANTHER" id="PTHR12558">
    <property type="entry name" value="CELL DIVISION CYCLE 16,23,27"/>
    <property type="match status" value="1"/>
</dbReference>
<dbReference type="PROSITE" id="PS50005">
    <property type="entry name" value="TPR"/>
    <property type="match status" value="1"/>
</dbReference>
<dbReference type="RefSeq" id="WP_373407281.1">
    <property type="nucleotide sequence ID" value="NZ_JBCFQL010000015.1"/>
</dbReference>
<gene>
    <name evidence="3" type="ORF">AAGV28_13480</name>
</gene>
<dbReference type="Pfam" id="PF14559">
    <property type="entry name" value="TPR_19"/>
    <property type="match status" value="1"/>
</dbReference>
<sequence length="452" mass="52454">MKKVISLLIMLVLLCNSALSWAQTEPEEIKLEDNKFKDYFFEALKQKGIENYDKAIVALERCLKIEPTNATIHYEIGKNYFALKDYKNAYSSFEKAHTLDPTNKWFLIGIYDVDYETKDYVDAVKIINKLILFDPKFKEDLTSLYMNTGEFDKALLLINELNETTGKSDRREGYKIQILSQGQYQDAEITNLVDQINKYPKEESNYISLIYLYSKKDNLEKVLETARLLEKQIPNSEWAQVSLFKSYLVNNDSEKAVNAMNTVLASAKVDSKIKHRIFNEFLIYVNTNPQLTPVLDKAIGYFDNDTNVNVAKEIGKYYHNKKQFDKAVKYYQLSLKKNNLAEVETSLLLLDIYIQQAEFEKTVKVATDMVASYPAQPQFYYYAGLAHNQLKQFKKAKEMLEMGMDYVVEDIPLEINYNIQLGEAYNGLGDANKKELYFSKANELLKKQKQDE</sequence>
<evidence type="ECO:0000256" key="1">
    <source>
        <dbReference type="PROSITE-ProRule" id="PRU00339"/>
    </source>
</evidence>
<comment type="caution">
    <text evidence="3">The sequence shown here is derived from an EMBL/GenBank/DDBJ whole genome shotgun (WGS) entry which is preliminary data.</text>
</comment>
<dbReference type="Pfam" id="PF13181">
    <property type="entry name" value="TPR_8"/>
    <property type="match status" value="2"/>
</dbReference>
<feature type="chain" id="PRO_5046319013" evidence="2">
    <location>
        <begin position="23"/>
        <end position="452"/>
    </location>
</feature>
<dbReference type="InterPro" id="IPR011990">
    <property type="entry name" value="TPR-like_helical_dom_sf"/>
</dbReference>
<keyword evidence="1" id="KW-0802">TPR repeat</keyword>
<dbReference type="PANTHER" id="PTHR12558:SF13">
    <property type="entry name" value="CELL DIVISION CYCLE PROTEIN 27 HOMOLOG"/>
    <property type="match status" value="1"/>
</dbReference>
<evidence type="ECO:0000313" key="3">
    <source>
        <dbReference type="EMBL" id="MFA9192384.1"/>
    </source>
</evidence>
<feature type="signal peptide" evidence="2">
    <location>
        <begin position="1"/>
        <end position="22"/>
    </location>
</feature>
<keyword evidence="4" id="KW-1185">Reference proteome</keyword>
<organism evidence="3 4">
    <name type="scientific">Flavobacterium zubiriense</name>
    <dbReference type="NCBI Taxonomy" id="3138075"/>
    <lineage>
        <taxon>Bacteria</taxon>
        <taxon>Pseudomonadati</taxon>
        <taxon>Bacteroidota</taxon>
        <taxon>Flavobacteriia</taxon>
        <taxon>Flavobacteriales</taxon>
        <taxon>Flavobacteriaceae</taxon>
        <taxon>Flavobacterium</taxon>
    </lineage>
</organism>
<dbReference type="EMBL" id="JBCFQL010000015">
    <property type="protein sequence ID" value="MFA9192384.1"/>
    <property type="molecule type" value="Genomic_DNA"/>
</dbReference>
<proteinExistence type="predicted"/>
<dbReference type="Proteomes" id="UP001574169">
    <property type="component" value="Unassembled WGS sequence"/>
</dbReference>